<dbReference type="EMBL" id="FMYU01000004">
    <property type="protein sequence ID" value="SDC32296.1"/>
    <property type="molecule type" value="Genomic_DNA"/>
</dbReference>
<dbReference type="RefSeq" id="WP_092128107.1">
    <property type="nucleotide sequence ID" value="NZ_FMYU01000004.1"/>
</dbReference>
<reference evidence="2" key="1">
    <citation type="submission" date="2016-10" db="EMBL/GenBank/DDBJ databases">
        <authorList>
            <person name="Varghese N."/>
            <person name="Submissions S."/>
        </authorList>
    </citation>
    <scope>NUCLEOTIDE SEQUENCE [LARGE SCALE GENOMIC DNA]</scope>
    <source>
        <strain evidence="2">DSM 8415</strain>
    </source>
</reference>
<dbReference type="AlphaFoldDB" id="A0A1G6KPM2"/>
<keyword evidence="2" id="KW-1185">Reference proteome</keyword>
<dbReference type="OrthoDB" id="9932343at2"/>
<evidence type="ECO:0008006" key="3">
    <source>
        <dbReference type="Google" id="ProtNLM"/>
    </source>
</evidence>
<sequence length="160" mass="18612">MINENGIIVKKTGSPNINFVKIITPKGKIDAIVYGKKQLSLLYLFNFELKESNNIYIVSKFYLIDKFEFLNTKEKLMAAFFIIDVASQIDIDYDFLLQTIKLLEQNNIKYCIDSFLVRLLSQNGIYKKEFSKTENLISELEKYLGKKLKVSLDEVFIATR</sequence>
<dbReference type="Proteomes" id="UP000199411">
    <property type="component" value="Unassembled WGS sequence"/>
</dbReference>
<protein>
    <recommendedName>
        <fullName evidence="3">DNA repair protein RecO</fullName>
    </recommendedName>
</protein>
<name>A0A1G6KPM2_9BACT</name>
<evidence type="ECO:0000313" key="1">
    <source>
        <dbReference type="EMBL" id="SDC32296.1"/>
    </source>
</evidence>
<proteinExistence type="predicted"/>
<evidence type="ECO:0000313" key="2">
    <source>
        <dbReference type="Proteomes" id="UP000199411"/>
    </source>
</evidence>
<organism evidence="1 2">
    <name type="scientific">Desulfurella multipotens</name>
    <dbReference type="NCBI Taxonomy" id="79269"/>
    <lineage>
        <taxon>Bacteria</taxon>
        <taxon>Pseudomonadati</taxon>
        <taxon>Campylobacterota</taxon>
        <taxon>Desulfurellia</taxon>
        <taxon>Desulfurellales</taxon>
        <taxon>Desulfurellaceae</taxon>
        <taxon>Desulfurella</taxon>
    </lineage>
</organism>
<gene>
    <name evidence="1" type="ORF">SAMN05660835_00640</name>
</gene>
<accession>A0A1G6KPM2</accession>